<organism evidence="2 3">
    <name type="scientific">Uliginosibacterium flavum</name>
    <dbReference type="NCBI Taxonomy" id="1396831"/>
    <lineage>
        <taxon>Bacteria</taxon>
        <taxon>Pseudomonadati</taxon>
        <taxon>Pseudomonadota</taxon>
        <taxon>Betaproteobacteria</taxon>
        <taxon>Rhodocyclales</taxon>
        <taxon>Zoogloeaceae</taxon>
        <taxon>Uliginosibacterium</taxon>
    </lineage>
</organism>
<name>A0ABV2TMF5_9RHOO</name>
<gene>
    <name evidence="2" type="ORF">ABXR19_12935</name>
</gene>
<keyword evidence="1" id="KW-0812">Transmembrane</keyword>
<sequence length="156" mass="16183">MRSSSGFTLPELVITLVVIGIMAAVVVPRFVSQSEFDVFGVTEQTRSALRFAQKSAVAKRRNVCVTIDGNSLALTFGSSFDASCIGLTCTANPDNCLKNPGSGQPYVLPATAGISLTSANFSFDALGKPGGEQTLSVSGGTNAQTITVEAETGYVH</sequence>
<dbReference type="Pfam" id="PF07963">
    <property type="entry name" value="N_methyl"/>
    <property type="match status" value="1"/>
</dbReference>
<evidence type="ECO:0000256" key="1">
    <source>
        <dbReference type="SAM" id="Phobius"/>
    </source>
</evidence>
<keyword evidence="1" id="KW-0472">Membrane</keyword>
<evidence type="ECO:0000313" key="2">
    <source>
        <dbReference type="EMBL" id="MET7015101.1"/>
    </source>
</evidence>
<accession>A0ABV2TMF5</accession>
<dbReference type="InterPro" id="IPR045584">
    <property type="entry name" value="Pilin-like"/>
</dbReference>
<dbReference type="PROSITE" id="PS00409">
    <property type="entry name" value="PROKAR_NTER_METHYL"/>
    <property type="match status" value="1"/>
</dbReference>
<keyword evidence="3" id="KW-1185">Reference proteome</keyword>
<protein>
    <submittedName>
        <fullName evidence="2">Type II secretion system protein</fullName>
    </submittedName>
</protein>
<evidence type="ECO:0000313" key="3">
    <source>
        <dbReference type="Proteomes" id="UP001549691"/>
    </source>
</evidence>
<feature type="transmembrane region" description="Helical" evidence="1">
    <location>
        <begin position="12"/>
        <end position="31"/>
    </location>
</feature>
<dbReference type="InterPro" id="IPR012902">
    <property type="entry name" value="N_methyl_site"/>
</dbReference>
<dbReference type="Proteomes" id="UP001549691">
    <property type="component" value="Unassembled WGS sequence"/>
</dbReference>
<comment type="caution">
    <text evidence="2">The sequence shown here is derived from an EMBL/GenBank/DDBJ whole genome shotgun (WGS) entry which is preliminary data.</text>
</comment>
<dbReference type="SUPFAM" id="SSF54523">
    <property type="entry name" value="Pili subunits"/>
    <property type="match status" value="1"/>
</dbReference>
<reference evidence="2 3" key="1">
    <citation type="submission" date="2024-07" db="EMBL/GenBank/DDBJ databases">
        <title>Uliginosibacterium flavum JJ3220;KACC:17644.</title>
        <authorList>
            <person name="Kim M.K."/>
        </authorList>
    </citation>
    <scope>NUCLEOTIDE SEQUENCE [LARGE SCALE GENOMIC DNA]</scope>
    <source>
        <strain evidence="2 3">KACC:17644</strain>
    </source>
</reference>
<proteinExistence type="predicted"/>
<dbReference type="RefSeq" id="WP_354601562.1">
    <property type="nucleotide sequence ID" value="NZ_JBEWZI010000013.1"/>
</dbReference>
<dbReference type="Gene3D" id="3.30.700.10">
    <property type="entry name" value="Glycoprotein, Type 4 Pilin"/>
    <property type="match status" value="1"/>
</dbReference>
<dbReference type="EMBL" id="JBEWZI010000013">
    <property type="protein sequence ID" value="MET7015101.1"/>
    <property type="molecule type" value="Genomic_DNA"/>
</dbReference>
<dbReference type="NCBIfam" id="TIGR02532">
    <property type="entry name" value="IV_pilin_GFxxxE"/>
    <property type="match status" value="1"/>
</dbReference>
<keyword evidence="1" id="KW-1133">Transmembrane helix</keyword>